<evidence type="ECO:0000313" key="2">
    <source>
        <dbReference type="EMBL" id="KAF8771072.1"/>
    </source>
</evidence>
<dbReference type="AlphaFoldDB" id="A0A8T0ED69"/>
<keyword evidence="1" id="KW-1133">Transmembrane helix</keyword>
<evidence type="ECO:0000313" key="3">
    <source>
        <dbReference type="Proteomes" id="UP000807504"/>
    </source>
</evidence>
<comment type="caution">
    <text evidence="2">The sequence shown here is derived from an EMBL/GenBank/DDBJ whole genome shotgun (WGS) entry which is preliminary data.</text>
</comment>
<dbReference type="Proteomes" id="UP000807504">
    <property type="component" value="Unassembled WGS sequence"/>
</dbReference>
<dbReference type="EMBL" id="JABXBU010002228">
    <property type="protein sequence ID" value="KAF8771072.1"/>
    <property type="molecule type" value="Genomic_DNA"/>
</dbReference>
<gene>
    <name evidence="2" type="ORF">HNY73_018526</name>
</gene>
<accession>A0A8T0ED69</accession>
<feature type="transmembrane region" description="Helical" evidence="1">
    <location>
        <begin position="60"/>
        <end position="85"/>
    </location>
</feature>
<sequence length="97" mass="10779">MHNCEESTTERTDAFFSAIFLDIDATAFFKCPVPFFASGYSHGSLLSRCITEKNRLQRELMAFFSAIFLDIDATAFFTCPVPFLASGYSHGSSLSRA</sequence>
<proteinExistence type="predicted"/>
<reference evidence="2" key="1">
    <citation type="journal article" date="2020" name="bioRxiv">
        <title>Chromosome-level reference genome of the European wasp spider Argiope bruennichi: a resource for studies on range expansion and evolutionary adaptation.</title>
        <authorList>
            <person name="Sheffer M.M."/>
            <person name="Hoppe A."/>
            <person name="Krehenwinkel H."/>
            <person name="Uhl G."/>
            <person name="Kuss A.W."/>
            <person name="Jensen L."/>
            <person name="Jensen C."/>
            <person name="Gillespie R.G."/>
            <person name="Hoff K.J."/>
            <person name="Prost S."/>
        </authorList>
    </citation>
    <scope>NUCLEOTIDE SEQUENCE</scope>
</reference>
<reference evidence="2" key="2">
    <citation type="submission" date="2020-06" db="EMBL/GenBank/DDBJ databases">
        <authorList>
            <person name="Sheffer M."/>
        </authorList>
    </citation>
    <scope>NUCLEOTIDE SEQUENCE</scope>
</reference>
<evidence type="ECO:0000256" key="1">
    <source>
        <dbReference type="SAM" id="Phobius"/>
    </source>
</evidence>
<protein>
    <submittedName>
        <fullName evidence="2">Uncharacterized protein</fullName>
    </submittedName>
</protein>
<organism evidence="2 3">
    <name type="scientific">Argiope bruennichi</name>
    <name type="common">Wasp spider</name>
    <name type="synonym">Aranea bruennichi</name>
    <dbReference type="NCBI Taxonomy" id="94029"/>
    <lineage>
        <taxon>Eukaryota</taxon>
        <taxon>Metazoa</taxon>
        <taxon>Ecdysozoa</taxon>
        <taxon>Arthropoda</taxon>
        <taxon>Chelicerata</taxon>
        <taxon>Arachnida</taxon>
        <taxon>Araneae</taxon>
        <taxon>Araneomorphae</taxon>
        <taxon>Entelegynae</taxon>
        <taxon>Araneoidea</taxon>
        <taxon>Araneidae</taxon>
        <taxon>Argiope</taxon>
    </lineage>
</organism>
<keyword evidence="1" id="KW-0812">Transmembrane</keyword>
<keyword evidence="3" id="KW-1185">Reference proteome</keyword>
<name>A0A8T0ED69_ARGBR</name>
<keyword evidence="1" id="KW-0472">Membrane</keyword>